<dbReference type="EMBL" id="FMIQ01000046">
    <property type="protein sequence ID" value="SCM52904.1"/>
    <property type="molecule type" value="Genomic_DNA"/>
</dbReference>
<organism evidence="1 2">
    <name type="scientific">Hafnia alvei</name>
    <dbReference type="NCBI Taxonomy" id="569"/>
    <lineage>
        <taxon>Bacteria</taxon>
        <taxon>Pseudomonadati</taxon>
        <taxon>Pseudomonadota</taxon>
        <taxon>Gammaproteobacteria</taxon>
        <taxon>Enterobacterales</taxon>
        <taxon>Hafniaceae</taxon>
        <taxon>Hafnia</taxon>
    </lineage>
</organism>
<gene>
    <name evidence="1" type="ORF">BN1044_02391</name>
</gene>
<proteinExistence type="predicted"/>
<dbReference type="Proteomes" id="UP000094844">
    <property type="component" value="Unassembled WGS sequence"/>
</dbReference>
<evidence type="ECO:0000313" key="1">
    <source>
        <dbReference type="EMBL" id="SCM52904.1"/>
    </source>
</evidence>
<protein>
    <submittedName>
        <fullName evidence="1">Uncharacterized protein</fullName>
    </submittedName>
</protein>
<dbReference type="RefSeq" id="WP_072308898.1">
    <property type="nucleotide sequence ID" value="NZ_FMIQ01000046.1"/>
</dbReference>
<accession>A0A1C6Z1L6</accession>
<dbReference type="OrthoDB" id="6637821at2"/>
<name>A0A1C6Z1L6_HAFAL</name>
<evidence type="ECO:0000313" key="2">
    <source>
        <dbReference type="Proteomes" id="UP000094844"/>
    </source>
</evidence>
<dbReference type="AlphaFoldDB" id="A0A1C6Z1L6"/>
<sequence length="114" mass="12214">MPNYYRLGNRTPANFTPRIADTVGPGAGLSMANAAPAVRAQVIDSDLTQVTQIINTPTPGNPQHYSILPNPNVGQDLLDWAATREALLADNTWTNPLIGPYTTDVNTARTGQVN</sequence>
<reference evidence="1 2" key="1">
    <citation type="submission" date="2016-09" db="EMBL/GenBank/DDBJ databases">
        <authorList>
            <person name="Capua I."/>
            <person name="De Benedictis P."/>
            <person name="Joannis T."/>
            <person name="Lombin L.H."/>
            <person name="Cattoli G."/>
        </authorList>
    </citation>
    <scope>NUCLEOTIDE SEQUENCE [LARGE SCALE GENOMIC DNA]</scope>
    <source>
        <strain evidence="1 2">GB001</strain>
    </source>
</reference>